<proteinExistence type="predicted"/>
<feature type="compositionally biased region" description="Low complexity" evidence="1">
    <location>
        <begin position="235"/>
        <end position="247"/>
    </location>
</feature>
<dbReference type="OrthoDB" id="3364886at2759"/>
<dbReference type="AlphaFoldDB" id="A0A4Y7TAN6"/>
<feature type="region of interest" description="Disordered" evidence="1">
    <location>
        <begin position="125"/>
        <end position="150"/>
    </location>
</feature>
<evidence type="ECO:0000313" key="3">
    <source>
        <dbReference type="Proteomes" id="UP000298030"/>
    </source>
</evidence>
<feature type="compositionally biased region" description="Basic and acidic residues" evidence="1">
    <location>
        <begin position="213"/>
        <end position="225"/>
    </location>
</feature>
<feature type="region of interest" description="Disordered" evidence="1">
    <location>
        <begin position="185"/>
        <end position="274"/>
    </location>
</feature>
<feature type="compositionally biased region" description="Basic and acidic residues" evidence="1">
    <location>
        <begin position="264"/>
        <end position="274"/>
    </location>
</feature>
<feature type="region of interest" description="Disordered" evidence="1">
    <location>
        <begin position="390"/>
        <end position="426"/>
    </location>
</feature>
<reference evidence="2 3" key="1">
    <citation type="journal article" date="2019" name="Nat. Ecol. Evol.">
        <title>Megaphylogeny resolves global patterns of mushroom evolution.</title>
        <authorList>
            <person name="Varga T."/>
            <person name="Krizsan K."/>
            <person name="Foldi C."/>
            <person name="Dima B."/>
            <person name="Sanchez-Garcia M."/>
            <person name="Sanchez-Ramirez S."/>
            <person name="Szollosi G.J."/>
            <person name="Szarkandi J.G."/>
            <person name="Papp V."/>
            <person name="Albert L."/>
            <person name="Andreopoulos W."/>
            <person name="Angelini C."/>
            <person name="Antonin V."/>
            <person name="Barry K.W."/>
            <person name="Bougher N.L."/>
            <person name="Buchanan P."/>
            <person name="Buyck B."/>
            <person name="Bense V."/>
            <person name="Catcheside P."/>
            <person name="Chovatia M."/>
            <person name="Cooper J."/>
            <person name="Damon W."/>
            <person name="Desjardin D."/>
            <person name="Finy P."/>
            <person name="Geml J."/>
            <person name="Haridas S."/>
            <person name="Hughes K."/>
            <person name="Justo A."/>
            <person name="Karasinski D."/>
            <person name="Kautmanova I."/>
            <person name="Kiss B."/>
            <person name="Kocsube S."/>
            <person name="Kotiranta H."/>
            <person name="LaButti K.M."/>
            <person name="Lechner B.E."/>
            <person name="Liimatainen K."/>
            <person name="Lipzen A."/>
            <person name="Lukacs Z."/>
            <person name="Mihaltcheva S."/>
            <person name="Morgado L.N."/>
            <person name="Niskanen T."/>
            <person name="Noordeloos M.E."/>
            <person name="Ohm R.A."/>
            <person name="Ortiz-Santana B."/>
            <person name="Ovrebo C."/>
            <person name="Racz N."/>
            <person name="Riley R."/>
            <person name="Savchenko A."/>
            <person name="Shiryaev A."/>
            <person name="Soop K."/>
            <person name="Spirin V."/>
            <person name="Szebenyi C."/>
            <person name="Tomsovsky M."/>
            <person name="Tulloss R.E."/>
            <person name="Uehling J."/>
            <person name="Grigoriev I.V."/>
            <person name="Vagvolgyi C."/>
            <person name="Papp T."/>
            <person name="Martin F.M."/>
            <person name="Miettinen O."/>
            <person name="Hibbett D.S."/>
            <person name="Nagy L.G."/>
        </authorList>
    </citation>
    <scope>NUCLEOTIDE SEQUENCE [LARGE SCALE GENOMIC DNA]</scope>
    <source>
        <strain evidence="2 3">FP101781</strain>
    </source>
</reference>
<evidence type="ECO:0000313" key="2">
    <source>
        <dbReference type="EMBL" id="TEB30662.1"/>
    </source>
</evidence>
<name>A0A4Y7TAN6_COPMI</name>
<protein>
    <submittedName>
        <fullName evidence="2">Uncharacterized protein</fullName>
    </submittedName>
</protein>
<gene>
    <name evidence="2" type="ORF">FA13DRAFT_526105</name>
</gene>
<comment type="caution">
    <text evidence="2">The sequence shown here is derived from an EMBL/GenBank/DDBJ whole genome shotgun (WGS) entry which is preliminary data.</text>
</comment>
<sequence>MGWANAWERLWLPNGDPAEWGTGKEKGLSAAWAILWVLGIVSDWALRRWVGECPDEKWDSYLSKFMLDPPNRPDRAGNFQPLQSWWDRHFNSKPRKEDDVDSMIFTAEKAFTNPPGGLPDALYSVPPPKPVSPKFKKKRDSTRSANLDAEIDIPNGPAFLRKKTSTKERWKCRVERRRKKPIKFGTVDELSSSDDEGSEPEKEGKGLALKLGADVEKDDRDEKGQIKRPLVIANPPSYSSSVSSAPPLVDGRQTASRPQIIPTPKDRRPWDGDVDIDYDKELERLQARLGSRELPTYSDDEDIGVKSKPKTAPNTVSTLVEAPASTTWSPAFLHRQQSQGTVSKVPSLEKGKGALSPMVVPPIPGAVPLPATPSLIRAIDRITVAQKDAFGVQTPESYPSPQDAEAGLPQKRGQTETSPSRWDDFWREVSVKAQD</sequence>
<evidence type="ECO:0000256" key="1">
    <source>
        <dbReference type="SAM" id="MobiDB-lite"/>
    </source>
</evidence>
<feature type="region of interest" description="Disordered" evidence="1">
    <location>
        <begin position="287"/>
        <end position="316"/>
    </location>
</feature>
<keyword evidence="3" id="KW-1185">Reference proteome</keyword>
<organism evidence="2 3">
    <name type="scientific">Coprinellus micaceus</name>
    <name type="common">Glistening ink-cap mushroom</name>
    <name type="synonym">Coprinus micaceus</name>
    <dbReference type="NCBI Taxonomy" id="71717"/>
    <lineage>
        <taxon>Eukaryota</taxon>
        <taxon>Fungi</taxon>
        <taxon>Dikarya</taxon>
        <taxon>Basidiomycota</taxon>
        <taxon>Agaricomycotina</taxon>
        <taxon>Agaricomycetes</taxon>
        <taxon>Agaricomycetidae</taxon>
        <taxon>Agaricales</taxon>
        <taxon>Agaricineae</taxon>
        <taxon>Psathyrellaceae</taxon>
        <taxon>Coprinellus</taxon>
    </lineage>
</organism>
<accession>A0A4Y7TAN6</accession>
<dbReference type="EMBL" id="QPFP01000022">
    <property type="protein sequence ID" value="TEB30662.1"/>
    <property type="molecule type" value="Genomic_DNA"/>
</dbReference>
<dbReference type="Proteomes" id="UP000298030">
    <property type="component" value="Unassembled WGS sequence"/>
</dbReference>